<dbReference type="EMBL" id="CAVMJV010000051">
    <property type="protein sequence ID" value="CAK5083678.1"/>
    <property type="molecule type" value="Genomic_DNA"/>
</dbReference>
<sequence length="86" mass="10227">MDFCSRLKIIFISVQKIFDKNQTREEIKFQWQTKNICGHVKMYSPYMYFLSTLEKISISNFFGCVLESTATGSDHVRYFTPQYLFS</sequence>
<evidence type="ECO:0000313" key="1">
    <source>
        <dbReference type="EMBL" id="CAK5083678.1"/>
    </source>
</evidence>
<name>A0ACB0ZZT9_MELEN</name>
<keyword evidence="2" id="KW-1185">Reference proteome</keyword>
<gene>
    <name evidence="1" type="ORF">MENTE1834_LOCUS31031</name>
</gene>
<evidence type="ECO:0000313" key="2">
    <source>
        <dbReference type="Proteomes" id="UP001497535"/>
    </source>
</evidence>
<organism evidence="1 2">
    <name type="scientific">Meloidogyne enterolobii</name>
    <name type="common">Root-knot nematode worm</name>
    <name type="synonym">Meloidogyne mayaguensis</name>
    <dbReference type="NCBI Taxonomy" id="390850"/>
    <lineage>
        <taxon>Eukaryota</taxon>
        <taxon>Metazoa</taxon>
        <taxon>Ecdysozoa</taxon>
        <taxon>Nematoda</taxon>
        <taxon>Chromadorea</taxon>
        <taxon>Rhabditida</taxon>
        <taxon>Tylenchina</taxon>
        <taxon>Tylenchomorpha</taxon>
        <taxon>Tylenchoidea</taxon>
        <taxon>Meloidogynidae</taxon>
        <taxon>Meloidogyninae</taxon>
        <taxon>Meloidogyne</taxon>
    </lineage>
</organism>
<protein>
    <submittedName>
        <fullName evidence="1">Uncharacterized protein</fullName>
    </submittedName>
</protein>
<accession>A0ACB0ZZT9</accession>
<proteinExistence type="predicted"/>
<comment type="caution">
    <text evidence="1">The sequence shown here is derived from an EMBL/GenBank/DDBJ whole genome shotgun (WGS) entry which is preliminary data.</text>
</comment>
<dbReference type="Proteomes" id="UP001497535">
    <property type="component" value="Unassembled WGS sequence"/>
</dbReference>
<reference evidence="1" key="1">
    <citation type="submission" date="2023-11" db="EMBL/GenBank/DDBJ databases">
        <authorList>
            <person name="Poullet M."/>
        </authorList>
    </citation>
    <scope>NUCLEOTIDE SEQUENCE</scope>
    <source>
        <strain evidence="1">E1834</strain>
    </source>
</reference>